<feature type="compositionally biased region" description="Pro residues" evidence="3">
    <location>
        <begin position="35"/>
        <end position="45"/>
    </location>
</feature>
<evidence type="ECO:0000256" key="2">
    <source>
        <dbReference type="ARBA" id="ARBA00022801"/>
    </source>
</evidence>
<organism evidence="4 5">
    <name type="scientific">Roseicella frigidaeris</name>
    <dbReference type="NCBI Taxonomy" id="2230885"/>
    <lineage>
        <taxon>Bacteria</taxon>
        <taxon>Pseudomonadati</taxon>
        <taxon>Pseudomonadota</taxon>
        <taxon>Alphaproteobacteria</taxon>
        <taxon>Acetobacterales</taxon>
        <taxon>Roseomonadaceae</taxon>
        <taxon>Roseicella</taxon>
    </lineage>
</organism>
<dbReference type="SUPFAM" id="SSF54637">
    <property type="entry name" value="Thioesterase/thiol ester dehydrase-isomerase"/>
    <property type="match status" value="1"/>
</dbReference>
<feature type="region of interest" description="Disordered" evidence="3">
    <location>
        <begin position="1"/>
        <end position="47"/>
    </location>
</feature>
<reference evidence="5" key="1">
    <citation type="submission" date="2018-06" db="EMBL/GenBank/DDBJ databases">
        <authorList>
            <person name="Khan S.A."/>
        </authorList>
    </citation>
    <scope>NUCLEOTIDE SEQUENCE [LARGE SCALE GENOMIC DNA]</scope>
    <source>
        <strain evidence="5">DB-1506</strain>
    </source>
</reference>
<gene>
    <name evidence="4" type="ORF">DOO78_01135</name>
</gene>
<evidence type="ECO:0000313" key="4">
    <source>
        <dbReference type="EMBL" id="RAI60762.1"/>
    </source>
</evidence>
<dbReference type="GO" id="GO:0047617">
    <property type="term" value="F:fatty acyl-CoA hydrolase activity"/>
    <property type="evidence" value="ECO:0007669"/>
    <property type="project" value="TreeGrafter"/>
</dbReference>
<dbReference type="InterPro" id="IPR050563">
    <property type="entry name" value="4-hydroxybenzoyl-CoA_TE"/>
</dbReference>
<feature type="compositionally biased region" description="Basic residues" evidence="3">
    <location>
        <begin position="1"/>
        <end position="11"/>
    </location>
</feature>
<evidence type="ECO:0000256" key="1">
    <source>
        <dbReference type="ARBA" id="ARBA00005953"/>
    </source>
</evidence>
<dbReference type="OrthoDB" id="9799036at2"/>
<evidence type="ECO:0000256" key="3">
    <source>
        <dbReference type="SAM" id="MobiDB-lite"/>
    </source>
</evidence>
<name>A0A327MES5_9PROT</name>
<evidence type="ECO:0000313" key="5">
    <source>
        <dbReference type="Proteomes" id="UP000249065"/>
    </source>
</evidence>
<dbReference type="Pfam" id="PF13279">
    <property type="entry name" value="4HBT_2"/>
    <property type="match status" value="1"/>
</dbReference>
<dbReference type="PANTHER" id="PTHR31793:SF27">
    <property type="entry name" value="NOVEL THIOESTERASE SUPERFAMILY DOMAIN AND SAPOSIN A-TYPE DOMAIN CONTAINING PROTEIN (0610012H03RIK)"/>
    <property type="match status" value="1"/>
</dbReference>
<dbReference type="EMBL" id="QLIX01000001">
    <property type="protein sequence ID" value="RAI60762.1"/>
    <property type="molecule type" value="Genomic_DNA"/>
</dbReference>
<accession>A0A327MES5</accession>
<comment type="caution">
    <text evidence="4">The sequence shown here is derived from an EMBL/GenBank/DDBJ whole genome shotgun (WGS) entry which is preliminary data.</text>
</comment>
<protein>
    <submittedName>
        <fullName evidence="4">Acyl-CoA thioesterase</fullName>
    </submittedName>
</protein>
<keyword evidence="5" id="KW-1185">Reference proteome</keyword>
<proteinExistence type="inferred from homology"/>
<dbReference type="Proteomes" id="UP000249065">
    <property type="component" value="Unassembled WGS sequence"/>
</dbReference>
<dbReference type="InterPro" id="IPR029069">
    <property type="entry name" value="HotDog_dom_sf"/>
</dbReference>
<dbReference type="CDD" id="cd00586">
    <property type="entry name" value="4HBT"/>
    <property type="match status" value="1"/>
</dbReference>
<sequence length="185" mass="19492">MPRTRRATRPRRSAEPGLTRGGAAGSLGPKSGGFPPMPPPPPAPARFPFWTEEKLRIADTDMNGHVNNGAIGAFCEAGRVEVMRAIAGPPESSPVRMVVARVEIDYRAEIHFPGRVRIGTAVTRLGGSSLTVEQGLFREGACFATSRAVMVMLDPATRRPAPIPAALRAGFAALAPIGEAAEESA</sequence>
<keyword evidence="2" id="KW-0378">Hydrolase</keyword>
<dbReference type="PANTHER" id="PTHR31793">
    <property type="entry name" value="4-HYDROXYBENZOYL-COA THIOESTERASE FAMILY MEMBER"/>
    <property type="match status" value="1"/>
</dbReference>
<dbReference type="AlphaFoldDB" id="A0A327MES5"/>
<dbReference type="Gene3D" id="3.10.129.10">
    <property type="entry name" value="Hotdog Thioesterase"/>
    <property type="match status" value="1"/>
</dbReference>
<comment type="similarity">
    <text evidence="1">Belongs to the 4-hydroxybenzoyl-CoA thioesterase family.</text>
</comment>